<dbReference type="InterPro" id="IPR021858">
    <property type="entry name" value="Fun_TF"/>
</dbReference>
<organism evidence="3 4">
    <name type="scientific">Periconia digitata</name>
    <dbReference type="NCBI Taxonomy" id="1303443"/>
    <lineage>
        <taxon>Eukaryota</taxon>
        <taxon>Fungi</taxon>
        <taxon>Dikarya</taxon>
        <taxon>Ascomycota</taxon>
        <taxon>Pezizomycotina</taxon>
        <taxon>Dothideomycetes</taxon>
        <taxon>Pleosporomycetidae</taxon>
        <taxon>Pleosporales</taxon>
        <taxon>Massarineae</taxon>
        <taxon>Periconiaceae</taxon>
        <taxon>Periconia</taxon>
    </lineage>
</organism>
<name>A0A9W4U6B9_9PLEO</name>
<dbReference type="InterPro" id="IPR053178">
    <property type="entry name" value="Osmoadaptation_assoc"/>
</dbReference>
<sequence length="470" mass="52908">MHPGAGPYDGRRARRKRCKACSKRKIKCQGGVPCEHCRKTSQPCQSHLPESKPALVFVSQKAQATTLGDIQKVLVRSSEFESDLSYFTTCFLPMNLFSGHVLFQKSDLRAILRASPASEHAISAISSLHSVLAAQDKHAQIQTRGKFTKAMESYGQSVTSVQCLISNQKFQSESYTLWSTFLLGLFELMRDNTGENWLMHFLGGTCAMLRLQHPSGLTLQDEHSKQRRKFFFDTRIFEITRSLLFTEPTFLTEPAWTDALTTLWAGGALWHPKEALFDILPKFSDLGIRVLRFCHTSAEQMLPMQQFDCPASLALEGLSLRQSLEEWSEMAALWSATPHCISDHTETVEVDLLIGNLYFHAISIYLSGIFDYHAPWTMEGAPPAPILTRNEVEQHVAAIFRLSLKMLDVGVAGILLFFPLRVAGARSWQVHDHDMILSLFRQIRGRGYTTAETLMMELGGLWESYRAAGV</sequence>
<dbReference type="AlphaFoldDB" id="A0A9W4U6B9"/>
<dbReference type="PANTHER" id="PTHR38111">
    <property type="entry name" value="ZN(2)-C6 FUNGAL-TYPE DOMAIN-CONTAINING PROTEIN-RELATED"/>
    <property type="match status" value="1"/>
</dbReference>
<dbReference type="InterPro" id="IPR036864">
    <property type="entry name" value="Zn2-C6_fun-type_DNA-bd_sf"/>
</dbReference>
<dbReference type="PROSITE" id="PS50048">
    <property type="entry name" value="ZN2_CY6_FUNGAL_2"/>
    <property type="match status" value="1"/>
</dbReference>
<dbReference type="Gene3D" id="4.10.240.10">
    <property type="entry name" value="Zn(2)-C6 fungal-type DNA-binding domain"/>
    <property type="match status" value="1"/>
</dbReference>
<dbReference type="EMBL" id="CAOQHR010000002">
    <property type="protein sequence ID" value="CAI6296015.1"/>
    <property type="molecule type" value="Genomic_DNA"/>
</dbReference>
<dbReference type="OrthoDB" id="194358at2759"/>
<dbReference type="Pfam" id="PF11951">
    <property type="entry name" value="Fungal_trans_2"/>
    <property type="match status" value="1"/>
</dbReference>
<dbReference type="Proteomes" id="UP001152607">
    <property type="component" value="Unassembled WGS sequence"/>
</dbReference>
<dbReference type="GO" id="GO:0008270">
    <property type="term" value="F:zinc ion binding"/>
    <property type="evidence" value="ECO:0007669"/>
    <property type="project" value="InterPro"/>
</dbReference>
<evidence type="ECO:0000259" key="2">
    <source>
        <dbReference type="PROSITE" id="PS50048"/>
    </source>
</evidence>
<dbReference type="CDD" id="cd00067">
    <property type="entry name" value="GAL4"/>
    <property type="match status" value="1"/>
</dbReference>
<gene>
    <name evidence="3" type="ORF">PDIGIT_LOCUS2650</name>
</gene>
<keyword evidence="4" id="KW-1185">Reference proteome</keyword>
<dbReference type="PANTHER" id="PTHR38111:SF2">
    <property type="entry name" value="FINGER DOMAIN PROTEIN, PUTATIVE (AFU_ORTHOLOGUE AFUA_1G01560)-RELATED"/>
    <property type="match status" value="1"/>
</dbReference>
<protein>
    <recommendedName>
        <fullName evidence="2">Zn(2)-C6 fungal-type domain-containing protein</fullName>
    </recommendedName>
</protein>
<accession>A0A9W4U6B9</accession>
<reference evidence="3" key="1">
    <citation type="submission" date="2023-01" db="EMBL/GenBank/DDBJ databases">
        <authorList>
            <person name="Van Ghelder C."/>
            <person name="Rancurel C."/>
        </authorList>
    </citation>
    <scope>NUCLEOTIDE SEQUENCE</scope>
    <source>
        <strain evidence="3">CNCM I-4278</strain>
    </source>
</reference>
<evidence type="ECO:0000313" key="3">
    <source>
        <dbReference type="EMBL" id="CAI6296015.1"/>
    </source>
</evidence>
<comment type="caution">
    <text evidence="3">The sequence shown here is derived from an EMBL/GenBank/DDBJ whole genome shotgun (WGS) entry which is preliminary data.</text>
</comment>
<evidence type="ECO:0000313" key="4">
    <source>
        <dbReference type="Proteomes" id="UP001152607"/>
    </source>
</evidence>
<dbReference type="Pfam" id="PF00172">
    <property type="entry name" value="Zn_clus"/>
    <property type="match status" value="1"/>
</dbReference>
<keyword evidence="1" id="KW-0539">Nucleus</keyword>
<evidence type="ECO:0000256" key="1">
    <source>
        <dbReference type="ARBA" id="ARBA00023242"/>
    </source>
</evidence>
<feature type="domain" description="Zn(2)-C6 fungal-type" evidence="2">
    <location>
        <begin position="17"/>
        <end position="44"/>
    </location>
</feature>
<proteinExistence type="predicted"/>
<dbReference type="SUPFAM" id="SSF57701">
    <property type="entry name" value="Zn2/Cys6 DNA-binding domain"/>
    <property type="match status" value="1"/>
</dbReference>
<dbReference type="InterPro" id="IPR001138">
    <property type="entry name" value="Zn2Cys6_DnaBD"/>
</dbReference>
<dbReference type="GO" id="GO:0000981">
    <property type="term" value="F:DNA-binding transcription factor activity, RNA polymerase II-specific"/>
    <property type="evidence" value="ECO:0007669"/>
    <property type="project" value="InterPro"/>
</dbReference>